<dbReference type="PANTHER" id="PTHR44366:SF1">
    <property type="entry name" value="UDP-N-ACETYLGLUCOSAMINE--PEPTIDE N-ACETYLGLUCOSAMINYLTRANSFERASE 110 KDA SUBUNIT"/>
    <property type="match status" value="1"/>
</dbReference>
<feature type="repeat" description="TPR" evidence="1">
    <location>
        <begin position="164"/>
        <end position="197"/>
    </location>
</feature>
<dbReference type="AlphaFoldDB" id="A0A498SGV9"/>
<dbReference type="SUPFAM" id="SSF48452">
    <property type="entry name" value="TPR-like"/>
    <property type="match status" value="1"/>
</dbReference>
<evidence type="ECO:0000313" key="2">
    <source>
        <dbReference type="EMBL" id="VBB31048.1"/>
    </source>
</evidence>
<proteinExistence type="predicted"/>
<dbReference type="InterPro" id="IPR037919">
    <property type="entry name" value="OGT"/>
</dbReference>
<dbReference type="EMBL" id="UPTC01001085">
    <property type="protein sequence ID" value="VBB31048.1"/>
    <property type="molecule type" value="Genomic_DNA"/>
</dbReference>
<dbReference type="Pfam" id="PF13414">
    <property type="entry name" value="TPR_11"/>
    <property type="match status" value="1"/>
</dbReference>
<dbReference type="PANTHER" id="PTHR44366">
    <property type="entry name" value="UDP-N-ACETYLGLUCOSAMINE--PEPTIDE N-ACETYLGLUCOSAMINYLTRANSFERASE 110 KDA SUBUNIT"/>
    <property type="match status" value="1"/>
</dbReference>
<gene>
    <name evidence="2" type="ORF">NAV_LOCUS5839</name>
</gene>
<dbReference type="GO" id="GO:0097363">
    <property type="term" value="F:protein O-acetylglucosaminyltransferase activity"/>
    <property type="evidence" value="ECO:0007669"/>
    <property type="project" value="TreeGrafter"/>
</dbReference>
<dbReference type="Pfam" id="PF14559">
    <property type="entry name" value="TPR_19"/>
    <property type="match status" value="1"/>
</dbReference>
<dbReference type="Proteomes" id="UP000276991">
    <property type="component" value="Unassembled WGS sequence"/>
</dbReference>
<dbReference type="Gene3D" id="1.25.40.10">
    <property type="entry name" value="Tetratricopeptide repeat domain"/>
    <property type="match status" value="1"/>
</dbReference>
<keyword evidence="3" id="KW-1185">Reference proteome</keyword>
<dbReference type="PROSITE" id="PS50293">
    <property type="entry name" value="TPR_REGION"/>
    <property type="match status" value="2"/>
</dbReference>
<dbReference type="GO" id="GO:0006493">
    <property type="term" value="P:protein O-linked glycosylation"/>
    <property type="evidence" value="ECO:0007669"/>
    <property type="project" value="InterPro"/>
</dbReference>
<evidence type="ECO:0000256" key="1">
    <source>
        <dbReference type="PROSITE-ProRule" id="PRU00339"/>
    </source>
</evidence>
<protein>
    <submittedName>
        <fullName evidence="2">Uncharacterized protein</fullName>
    </submittedName>
</protein>
<dbReference type="PROSITE" id="PS50005">
    <property type="entry name" value="TPR"/>
    <property type="match status" value="2"/>
</dbReference>
<dbReference type="InterPro" id="IPR011990">
    <property type="entry name" value="TPR-like_helical_dom_sf"/>
</dbReference>
<organism evidence="2 3">
    <name type="scientific">Acanthocheilonema viteae</name>
    <name type="common">Filarial nematode worm</name>
    <name type="synonym">Dipetalonema viteae</name>
    <dbReference type="NCBI Taxonomy" id="6277"/>
    <lineage>
        <taxon>Eukaryota</taxon>
        <taxon>Metazoa</taxon>
        <taxon>Ecdysozoa</taxon>
        <taxon>Nematoda</taxon>
        <taxon>Chromadorea</taxon>
        <taxon>Rhabditida</taxon>
        <taxon>Spirurina</taxon>
        <taxon>Spiruromorpha</taxon>
        <taxon>Filarioidea</taxon>
        <taxon>Onchocercidae</taxon>
        <taxon>Acanthocheilonema</taxon>
    </lineage>
</organism>
<name>A0A498SGV9_ACAVI</name>
<keyword evidence="1" id="KW-0802">TPR repeat</keyword>
<dbReference type="OrthoDB" id="9991317at2759"/>
<reference evidence="2 3" key="1">
    <citation type="submission" date="2018-08" db="EMBL/GenBank/DDBJ databases">
        <authorList>
            <person name="Laetsch R D."/>
            <person name="Stevens L."/>
            <person name="Kumar S."/>
            <person name="Blaxter L. M."/>
        </authorList>
    </citation>
    <scope>NUCLEOTIDE SEQUENCE [LARGE SCALE GENOMIC DNA]</scope>
</reference>
<feature type="repeat" description="TPR" evidence="1">
    <location>
        <begin position="130"/>
        <end position="163"/>
    </location>
</feature>
<dbReference type="STRING" id="6277.A0A498SGV9"/>
<accession>A0A498SGV9</accession>
<sequence>MDPNKPQYFIHPYDPSNLTGTKLQVISGSPLAVVAAVQKAQQQHVAATLTSAGAPVAVNIDIQALTDMAHREYQSGDYANAEQHCVTIWRADPNNVSVLLLLSSIHFQLKDLDKSMQFSTMAIKANPKCAEAYSNLGNVYKERNQLAEALENYKIAVSLKPDFIDGYINLAAALVATGDLDQAVNAYVSALQYNPDLYCVRSDLGNLLKAMGRLEDAKWVFAINSSLADLEFVVAQAKRGSSRFVDLDAAFRYYPNKWHSLY</sequence>
<dbReference type="InterPro" id="IPR019734">
    <property type="entry name" value="TPR_rpt"/>
</dbReference>
<dbReference type="SMART" id="SM00028">
    <property type="entry name" value="TPR"/>
    <property type="match status" value="4"/>
</dbReference>
<evidence type="ECO:0000313" key="3">
    <source>
        <dbReference type="Proteomes" id="UP000276991"/>
    </source>
</evidence>
<dbReference type="FunFam" id="1.25.40.10:FF:000252">
    <property type="entry name" value="O-linked N-acetylglucosamine (GlcNAc) transferase"/>
    <property type="match status" value="1"/>
</dbReference>